<evidence type="ECO:0000313" key="6">
    <source>
        <dbReference type="Proteomes" id="UP000266262"/>
    </source>
</evidence>
<dbReference type="Gene3D" id="2.30.110.10">
    <property type="entry name" value="Electron Transport, Fmn-binding Protein, Chain A"/>
    <property type="match status" value="1"/>
</dbReference>
<gene>
    <name evidence="3" type="ORF">BCB69_00340</name>
    <name evidence="4" type="ORF">DX915_02850</name>
</gene>
<dbReference type="Proteomes" id="UP000094757">
    <property type="component" value="Chromosome"/>
</dbReference>
<accession>A0A1B3WCB2</accession>
<evidence type="ECO:0000256" key="1">
    <source>
        <dbReference type="ARBA" id="ARBA00038054"/>
    </source>
</evidence>
<organism evidence="3 5">
    <name type="scientific">Dialister pneumosintes</name>
    <dbReference type="NCBI Taxonomy" id="39950"/>
    <lineage>
        <taxon>Bacteria</taxon>
        <taxon>Bacillati</taxon>
        <taxon>Bacillota</taxon>
        <taxon>Negativicutes</taxon>
        <taxon>Veillonellales</taxon>
        <taxon>Veillonellaceae</taxon>
        <taxon>Dialister</taxon>
    </lineage>
</organism>
<dbReference type="EMBL" id="CP017037">
    <property type="protein sequence ID" value="AOH38576.1"/>
    <property type="molecule type" value="Genomic_DNA"/>
</dbReference>
<dbReference type="GO" id="GO:0010181">
    <property type="term" value="F:FMN binding"/>
    <property type="evidence" value="ECO:0007669"/>
    <property type="project" value="InterPro"/>
</dbReference>
<dbReference type="PANTHER" id="PTHR43567:SF5">
    <property type="entry name" value="HYPOTHETICAL CYTOSOLIC PROTEIN"/>
    <property type="match status" value="1"/>
</dbReference>
<evidence type="ECO:0000313" key="3">
    <source>
        <dbReference type="EMBL" id="AOH38576.1"/>
    </source>
</evidence>
<dbReference type="PANTHER" id="PTHR43567">
    <property type="entry name" value="FLAVOREDOXIN-RELATED-RELATED"/>
    <property type="match status" value="1"/>
</dbReference>
<proteinExistence type="inferred from homology"/>
<dbReference type="Proteomes" id="UP000266262">
    <property type="component" value="Unassembled WGS sequence"/>
</dbReference>
<dbReference type="InterPro" id="IPR052174">
    <property type="entry name" value="Flavoredoxin"/>
</dbReference>
<sequence length="170" mass="19988">MSFIQLSPEKWNFNVFNAIKNWMVLTAGTPSNCNSMIVSWGALGIMWNKPTASVYVRESRYTLPFMQEEDYFTLSILPMTYETDMKYLGSHSGRNENKYAKTNLHPISVGPAIGIEEANYIMVIKKQLVTKLDFCNYYDKEIYEQWYSHKDKNNDHYMFMGEIINIFKRI</sequence>
<dbReference type="InterPro" id="IPR002563">
    <property type="entry name" value="Flavin_Rdtase-like_dom"/>
</dbReference>
<protein>
    <recommendedName>
        <fullName evidence="2">Flavin reductase like domain-containing protein</fullName>
    </recommendedName>
</protein>
<reference evidence="3" key="1">
    <citation type="submission" date="2016-08" db="EMBL/GenBank/DDBJ databases">
        <authorList>
            <person name="Seilhamer J.J."/>
        </authorList>
    </citation>
    <scope>NUCLEOTIDE SEQUENCE [LARGE SCALE GENOMIC DNA]</scope>
    <source>
        <strain evidence="3">F0677</strain>
    </source>
</reference>
<reference evidence="4 6" key="3">
    <citation type="submission" date="2018-08" db="EMBL/GenBank/DDBJ databases">
        <title>Draft genome sequence of Dialister pneumosintes KCOM 1685.</title>
        <authorList>
            <person name="Kook J.-K."/>
            <person name="Park S.-N."/>
            <person name="Lim Y.K."/>
        </authorList>
    </citation>
    <scope>NUCLEOTIDE SEQUENCE [LARGE SCALE GENOMIC DNA]</scope>
    <source>
        <strain evidence="4 6">KCOM 1685</strain>
    </source>
</reference>
<evidence type="ECO:0000313" key="5">
    <source>
        <dbReference type="Proteomes" id="UP000094757"/>
    </source>
</evidence>
<dbReference type="Pfam" id="PF01613">
    <property type="entry name" value="Flavin_Reduct"/>
    <property type="match status" value="1"/>
</dbReference>
<dbReference type="EMBL" id="QWKU01000001">
    <property type="protein sequence ID" value="RID94472.1"/>
    <property type="molecule type" value="Genomic_DNA"/>
</dbReference>
<dbReference type="KEGG" id="dpn:BCB69_00340"/>
<evidence type="ECO:0000259" key="2">
    <source>
        <dbReference type="Pfam" id="PF01613"/>
    </source>
</evidence>
<evidence type="ECO:0000313" key="4">
    <source>
        <dbReference type="EMBL" id="RID94472.1"/>
    </source>
</evidence>
<feature type="domain" description="Flavin reductase like" evidence="2">
    <location>
        <begin position="23"/>
        <end position="120"/>
    </location>
</feature>
<dbReference type="OrthoDB" id="9791490at2"/>
<reference evidence="5" key="2">
    <citation type="submission" date="2016-08" db="EMBL/GenBank/DDBJ databases">
        <authorList>
            <person name="Holder M.E."/>
            <person name="Ajami N.J."/>
            <person name="Petrosino J.F."/>
        </authorList>
    </citation>
    <scope>NUCLEOTIDE SEQUENCE [LARGE SCALE GENOMIC DNA]</scope>
    <source>
        <strain evidence="5">F0677</strain>
    </source>
</reference>
<dbReference type="SUPFAM" id="SSF50475">
    <property type="entry name" value="FMN-binding split barrel"/>
    <property type="match status" value="1"/>
</dbReference>
<name>A0A1B3WCB2_9FIRM</name>
<dbReference type="GO" id="GO:0016646">
    <property type="term" value="F:oxidoreductase activity, acting on the CH-NH group of donors, NAD or NADP as acceptor"/>
    <property type="evidence" value="ECO:0007669"/>
    <property type="project" value="UniProtKB-ARBA"/>
</dbReference>
<dbReference type="STRING" id="39950.BCB69_00340"/>
<comment type="similarity">
    <text evidence="1">Belongs to the flavoredoxin family.</text>
</comment>
<dbReference type="AlphaFoldDB" id="A0A1B3WCB2"/>
<keyword evidence="6" id="KW-1185">Reference proteome</keyword>
<dbReference type="InterPro" id="IPR012349">
    <property type="entry name" value="Split_barrel_FMN-bd"/>
</dbReference>
<dbReference type="RefSeq" id="WP_022513672.1">
    <property type="nucleotide sequence ID" value="NZ_CP017037.1"/>
</dbReference>